<evidence type="ECO:0000313" key="3">
    <source>
        <dbReference type="Proteomes" id="UP000070184"/>
    </source>
</evidence>
<keyword evidence="1" id="KW-0175">Coiled coil</keyword>
<comment type="caution">
    <text evidence="2">The sequence shown here is derived from an EMBL/GenBank/DDBJ whole genome shotgun (WGS) entry which is preliminary data.</text>
</comment>
<protein>
    <recommendedName>
        <fullName evidence="4">SWIM-type domain-containing protein</fullName>
    </recommendedName>
</protein>
<sequence>MPTEKFLEKKRKLFEELKSAEELDESLEKEITNVYGPRGERAIKVIKENGIRKEEGRWLVQGREEEYEVVKSHCSCYDYVLNITPGKTEVDMCYHALAKNIYELLHSH</sequence>
<organism evidence="2 3">
    <name type="scientific">candidate division MSBL1 archaeon SCGC-AAA259B11</name>
    <dbReference type="NCBI Taxonomy" id="1698260"/>
    <lineage>
        <taxon>Archaea</taxon>
        <taxon>Methanobacteriati</taxon>
        <taxon>Methanobacteriota</taxon>
        <taxon>candidate division MSBL1</taxon>
    </lineage>
</organism>
<evidence type="ECO:0008006" key="4">
    <source>
        <dbReference type="Google" id="ProtNLM"/>
    </source>
</evidence>
<reference evidence="2 3" key="1">
    <citation type="journal article" date="2016" name="Sci. Rep.">
        <title>Metabolic traits of an uncultured archaeal lineage -MSBL1- from brine pools of the Red Sea.</title>
        <authorList>
            <person name="Mwirichia R."/>
            <person name="Alam I."/>
            <person name="Rashid M."/>
            <person name="Vinu M."/>
            <person name="Ba-Alawi W."/>
            <person name="Anthony Kamau A."/>
            <person name="Kamanda Ngugi D."/>
            <person name="Goker M."/>
            <person name="Klenk H.P."/>
            <person name="Bajic V."/>
            <person name="Stingl U."/>
        </authorList>
    </citation>
    <scope>NUCLEOTIDE SEQUENCE [LARGE SCALE GENOMIC DNA]</scope>
    <source>
        <strain evidence="2">SCGC-AAA259B11</strain>
    </source>
</reference>
<evidence type="ECO:0000256" key="1">
    <source>
        <dbReference type="SAM" id="Coils"/>
    </source>
</evidence>
<accession>A0A133U8B0</accession>
<keyword evidence="3" id="KW-1185">Reference proteome</keyword>
<dbReference type="Proteomes" id="UP000070184">
    <property type="component" value="Unassembled WGS sequence"/>
</dbReference>
<dbReference type="EMBL" id="LHXK01000005">
    <property type="protein sequence ID" value="KXA90424.1"/>
    <property type="molecule type" value="Genomic_DNA"/>
</dbReference>
<gene>
    <name evidence="2" type="ORF">AKJ61_00645</name>
</gene>
<dbReference type="AlphaFoldDB" id="A0A133U8B0"/>
<feature type="coiled-coil region" evidence="1">
    <location>
        <begin position="3"/>
        <end position="30"/>
    </location>
</feature>
<proteinExistence type="predicted"/>
<name>A0A133U8B0_9EURY</name>
<evidence type="ECO:0000313" key="2">
    <source>
        <dbReference type="EMBL" id="KXA90424.1"/>
    </source>
</evidence>